<dbReference type="AlphaFoldDB" id="B9CNA0"/>
<proteinExistence type="inferred from homology"/>
<dbReference type="GeneID" id="84904943"/>
<dbReference type="eggNOG" id="COG3668">
    <property type="taxonomic scope" value="Bacteria"/>
</dbReference>
<keyword evidence="2" id="KW-1277">Toxin-antitoxin system</keyword>
<comment type="similarity">
    <text evidence="1">Belongs to the RelE toxin family.</text>
</comment>
<dbReference type="Pfam" id="PF05016">
    <property type="entry name" value="ParE_toxin"/>
    <property type="match status" value="1"/>
</dbReference>
<evidence type="ECO:0000256" key="1">
    <source>
        <dbReference type="ARBA" id="ARBA00006226"/>
    </source>
</evidence>
<comment type="caution">
    <text evidence="3">The sequence shown here is derived from an EMBL/GenBank/DDBJ whole genome shotgun (WGS) entry which is preliminary data.</text>
</comment>
<dbReference type="PANTHER" id="PTHR33755:SF6">
    <property type="entry name" value="PLASMID STABILIZATION SYSTEM PROTEIN"/>
    <property type="match status" value="1"/>
</dbReference>
<name>B9CNA0_LANR4</name>
<dbReference type="EMBL" id="ACFE01000003">
    <property type="protein sequence ID" value="EEE16959.1"/>
    <property type="molecule type" value="Genomic_DNA"/>
</dbReference>
<evidence type="ECO:0000256" key="2">
    <source>
        <dbReference type="ARBA" id="ARBA00022649"/>
    </source>
</evidence>
<protein>
    <submittedName>
        <fullName evidence="3">Addiction module toxin, RelE/StbE family</fullName>
    </submittedName>
</protein>
<dbReference type="RefSeq" id="WP_003149768.1">
    <property type="nucleotide sequence ID" value="NZ_ACFE01000003.1"/>
</dbReference>
<dbReference type="InterPro" id="IPR035093">
    <property type="entry name" value="RelE/ParE_toxin_dom_sf"/>
</dbReference>
<accession>B9CNA0</accession>
<evidence type="ECO:0000313" key="4">
    <source>
        <dbReference type="Proteomes" id="UP000004070"/>
    </source>
</evidence>
<dbReference type="Proteomes" id="UP000004070">
    <property type="component" value="Unassembled WGS sequence"/>
</dbReference>
<dbReference type="InterPro" id="IPR051803">
    <property type="entry name" value="TA_system_RelE-like_toxin"/>
</dbReference>
<dbReference type="InterPro" id="IPR007712">
    <property type="entry name" value="RelE/ParE_toxin"/>
</dbReference>
<dbReference type="SUPFAM" id="SSF143011">
    <property type="entry name" value="RelE-like"/>
    <property type="match status" value="1"/>
</dbReference>
<reference evidence="3 4" key="1">
    <citation type="submission" date="2009-01" db="EMBL/GenBank/DDBJ databases">
        <authorList>
            <person name="Madupu R."/>
            <person name="Sebastian Y."/>
            <person name="Durkin A.S."/>
            <person name="Torralba M."/>
            <person name="Methe B."/>
            <person name="Sutton G.G."/>
            <person name="Strausberg R.L."/>
            <person name="Nelson K.E."/>
        </authorList>
    </citation>
    <scope>NUCLEOTIDE SEQUENCE [LARGE SCALE GENOMIC DNA]</scope>
    <source>
        <strain evidence="3 4">ATCC 49626</strain>
    </source>
</reference>
<dbReference type="PANTHER" id="PTHR33755">
    <property type="entry name" value="TOXIN PARE1-RELATED"/>
    <property type="match status" value="1"/>
</dbReference>
<evidence type="ECO:0000313" key="3">
    <source>
        <dbReference type="EMBL" id="EEE16959.1"/>
    </source>
</evidence>
<dbReference type="Gene3D" id="3.30.2310.20">
    <property type="entry name" value="RelE-like"/>
    <property type="match status" value="1"/>
</dbReference>
<sequence length="106" mass="12073">MTYEIRFTKTARRQIHEITFYLKKLGPAAANRFLENLRNQIKLLESGVIDYGKSHIKELAAVDIHSCLAGKYVLLYRVLDGTIVILSVFHGSQDYAKLFRESPCGV</sequence>
<gene>
    <name evidence="3" type="ORF">ATORI0001_1059</name>
</gene>
<organism evidence="3 4">
    <name type="scientific">Lancefieldella rimae (strain ATCC 49626 / DSM 7090 / CCUG 31168 / NBRC 15546 / VPI D140H-11A)</name>
    <name type="common">Atopobium rimae</name>
    <dbReference type="NCBI Taxonomy" id="553184"/>
    <lineage>
        <taxon>Bacteria</taxon>
        <taxon>Bacillati</taxon>
        <taxon>Actinomycetota</taxon>
        <taxon>Coriobacteriia</taxon>
        <taxon>Coriobacteriales</taxon>
        <taxon>Atopobiaceae</taxon>
        <taxon>Lancefieldella</taxon>
    </lineage>
</organism>